<feature type="transmembrane region" description="Helical" evidence="1">
    <location>
        <begin position="137"/>
        <end position="158"/>
    </location>
</feature>
<reference evidence="3" key="1">
    <citation type="submission" date="2011-01" db="EMBL/GenBank/DDBJ databases">
        <authorList>
            <person name="Muzny D."/>
            <person name="Qin X."/>
            <person name="Buhay C."/>
            <person name="Dugan-Rocha S."/>
            <person name="Ding Y."/>
            <person name="Chen G."/>
            <person name="Hawes A."/>
            <person name="Holder M."/>
            <person name="Jhangiani S."/>
            <person name="Johnson A."/>
            <person name="Khan Z."/>
            <person name="Li Z."/>
            <person name="Liu W."/>
            <person name="Liu X."/>
            <person name="Perez L."/>
            <person name="Shen H."/>
            <person name="Wang Q."/>
            <person name="Watt J."/>
            <person name="Xi L."/>
            <person name="Xin Y."/>
            <person name="Zhou J."/>
            <person name="Deng J."/>
            <person name="Jiang H."/>
            <person name="Liu Y."/>
            <person name="Qu J."/>
            <person name="Song X.-Z."/>
            <person name="Zhang L."/>
            <person name="Villasana D."/>
            <person name="Johnson A."/>
            <person name="Liu J."/>
            <person name="Liyanage D."/>
            <person name="Lorensuhewa L."/>
            <person name="Robinson T."/>
            <person name="Song A."/>
            <person name="Song B.-B."/>
            <person name="Dinh H."/>
            <person name="Thornton R."/>
            <person name="Coyle M."/>
            <person name="Francisco L."/>
            <person name="Jackson L."/>
            <person name="Javaid M."/>
            <person name="Korchina V."/>
            <person name="Kovar C."/>
            <person name="Mata R."/>
            <person name="Mathew T."/>
            <person name="Ngo R."/>
            <person name="Nguyen L."/>
            <person name="Nguyen N."/>
            <person name="Okwuonu G."/>
            <person name="Ongeri F."/>
            <person name="Pham C."/>
            <person name="Simmons D."/>
            <person name="Wilczek-Boney K."/>
            <person name="Hale W."/>
            <person name="Jakkamsetti A."/>
            <person name="Pham P."/>
            <person name="Ruth R."/>
            <person name="San Lucas F."/>
            <person name="Warren J."/>
            <person name="Zhang J."/>
            <person name="Zhao Z."/>
            <person name="Zhou C."/>
            <person name="Zhu D."/>
            <person name="Lee S."/>
            <person name="Bess C."/>
            <person name="Blankenburg K."/>
            <person name="Forbes L."/>
            <person name="Fu Q."/>
            <person name="Gubbala S."/>
            <person name="Hirani K."/>
            <person name="Jayaseelan J.C."/>
            <person name="Lara F."/>
            <person name="Munidasa M."/>
            <person name="Palculict T."/>
            <person name="Patil S."/>
            <person name="Pu L.-L."/>
            <person name="Saada N."/>
            <person name="Tang L."/>
            <person name="Weissenberger G."/>
            <person name="Zhu Y."/>
            <person name="Hemphill L."/>
            <person name="Shang Y."/>
            <person name="Youmans B."/>
            <person name="Ayvaz T."/>
            <person name="Ross M."/>
            <person name="Santibanez J."/>
            <person name="Aqrawi P."/>
            <person name="Gross S."/>
            <person name="Joshi V."/>
            <person name="Fowler G."/>
            <person name="Nazareth L."/>
            <person name="Reid J."/>
            <person name="Worley K."/>
            <person name="Petrosino J."/>
            <person name="Highlander S."/>
            <person name="Gibbs R."/>
        </authorList>
    </citation>
    <scope>NUCLEOTIDE SEQUENCE [LARGE SCALE GENOMIC DNA]</scope>
    <source>
        <strain evidence="3">ATCC 33269</strain>
    </source>
</reference>
<gene>
    <name evidence="3" type="ORF">HMPREF0663_10571</name>
</gene>
<evidence type="ECO:0000259" key="2">
    <source>
        <dbReference type="Pfam" id="PF02517"/>
    </source>
</evidence>
<protein>
    <submittedName>
        <fullName evidence="3">CAAX amino terminal protease family protein</fullName>
    </submittedName>
</protein>
<dbReference type="InterPro" id="IPR052710">
    <property type="entry name" value="CAAX_protease"/>
</dbReference>
<feature type="transmembrane region" description="Helical" evidence="1">
    <location>
        <begin position="212"/>
        <end position="230"/>
    </location>
</feature>
<accession>E7RN71</accession>
<feature type="domain" description="CAAX prenyl protease 2/Lysostaphin resistance protein A-like" evidence="2">
    <location>
        <begin position="136"/>
        <end position="225"/>
    </location>
</feature>
<organism evidence="3 4">
    <name type="scientific">Hoylesella oralis ATCC 33269</name>
    <dbReference type="NCBI Taxonomy" id="873533"/>
    <lineage>
        <taxon>Bacteria</taxon>
        <taxon>Pseudomonadati</taxon>
        <taxon>Bacteroidota</taxon>
        <taxon>Bacteroidia</taxon>
        <taxon>Bacteroidales</taxon>
        <taxon>Prevotellaceae</taxon>
        <taxon>Hoylesella</taxon>
    </lineage>
</organism>
<keyword evidence="4" id="KW-1185">Reference proteome</keyword>
<dbReference type="AlphaFoldDB" id="E7RN71"/>
<dbReference type="InterPro" id="IPR003675">
    <property type="entry name" value="Rce1/LyrA-like_dom"/>
</dbReference>
<dbReference type="RefSeq" id="WP_004369281.1">
    <property type="nucleotide sequence ID" value="NZ_GL833119.1"/>
</dbReference>
<dbReference type="GO" id="GO:0006508">
    <property type="term" value="P:proteolysis"/>
    <property type="evidence" value="ECO:0007669"/>
    <property type="project" value="UniProtKB-KW"/>
</dbReference>
<evidence type="ECO:0000313" key="4">
    <source>
        <dbReference type="Proteomes" id="UP000005580"/>
    </source>
</evidence>
<dbReference type="Pfam" id="PF02517">
    <property type="entry name" value="Rce1-like"/>
    <property type="match status" value="1"/>
</dbReference>
<evidence type="ECO:0000313" key="3">
    <source>
        <dbReference type="EMBL" id="EFZ38202.1"/>
    </source>
</evidence>
<keyword evidence="1" id="KW-1133">Transmembrane helix</keyword>
<dbReference type="HOGENOM" id="CLU_066413_1_1_10"/>
<dbReference type="STRING" id="28134.SAMN05444288_0303"/>
<dbReference type="PANTHER" id="PTHR36435">
    <property type="entry name" value="SLR1288 PROTEIN"/>
    <property type="match status" value="1"/>
</dbReference>
<sequence length="277" mass="31589">MNKRTSGIIDCVIFLVVFFLIQLVTTFLTASVSMFLKGFDVSLILQKLQSRDLGMGSKELIMVSVLSSIATIVLFMWRKWSPFSRVYIKSKPWVTLIWVVLLSIGTILPSEWIQEQMDLQMPENMEQMFSAILKEPWGYAAIGILVPIAEEMVFRGAVLRKLLDMFSPRQHWIPIIISALVFGLFHGNKAQLPHAVFIGLILGWMYYRTGSIVPGVVLHWVNNTVAYLLFHFMPQLNDGKLIDLFHGSERMMVMGLVCSLCILLPSLLQLSQRLKRP</sequence>
<feature type="transmembrane region" description="Helical" evidence="1">
    <location>
        <begin position="192"/>
        <end position="207"/>
    </location>
</feature>
<proteinExistence type="predicted"/>
<dbReference type="GO" id="GO:0080120">
    <property type="term" value="P:CAAX-box protein maturation"/>
    <property type="evidence" value="ECO:0007669"/>
    <property type="project" value="UniProtKB-ARBA"/>
</dbReference>
<dbReference type="EMBL" id="AEPE02000002">
    <property type="protein sequence ID" value="EFZ38202.1"/>
    <property type="molecule type" value="Genomic_DNA"/>
</dbReference>
<feature type="transmembrane region" description="Helical" evidence="1">
    <location>
        <begin position="170"/>
        <end position="186"/>
    </location>
</feature>
<feature type="transmembrane region" description="Helical" evidence="1">
    <location>
        <begin position="92"/>
        <end position="113"/>
    </location>
</feature>
<dbReference type="PANTHER" id="PTHR36435:SF1">
    <property type="entry name" value="CAAX AMINO TERMINAL PROTEASE FAMILY PROTEIN"/>
    <property type="match status" value="1"/>
</dbReference>
<keyword evidence="1" id="KW-0812">Transmembrane</keyword>
<comment type="caution">
    <text evidence="3">The sequence shown here is derived from an EMBL/GenBank/DDBJ whole genome shotgun (WGS) entry which is preliminary data.</text>
</comment>
<name>E7RN71_9BACT</name>
<keyword evidence="3" id="KW-0378">Hydrolase</keyword>
<keyword evidence="3" id="KW-0645">Protease</keyword>
<dbReference type="eggNOG" id="COG1266">
    <property type="taxonomic scope" value="Bacteria"/>
</dbReference>
<dbReference type="Proteomes" id="UP000005580">
    <property type="component" value="Unassembled WGS sequence"/>
</dbReference>
<feature type="transmembrane region" description="Helical" evidence="1">
    <location>
        <begin position="60"/>
        <end position="80"/>
    </location>
</feature>
<feature type="transmembrane region" description="Helical" evidence="1">
    <location>
        <begin position="250"/>
        <end position="268"/>
    </location>
</feature>
<feature type="transmembrane region" description="Helical" evidence="1">
    <location>
        <begin position="12"/>
        <end position="36"/>
    </location>
</feature>
<keyword evidence="1" id="KW-0472">Membrane</keyword>
<dbReference type="GO" id="GO:0004175">
    <property type="term" value="F:endopeptidase activity"/>
    <property type="evidence" value="ECO:0007669"/>
    <property type="project" value="UniProtKB-ARBA"/>
</dbReference>
<evidence type="ECO:0000256" key="1">
    <source>
        <dbReference type="SAM" id="Phobius"/>
    </source>
</evidence>